<dbReference type="InterPro" id="IPR013083">
    <property type="entry name" value="Znf_RING/FYVE/PHD"/>
</dbReference>
<keyword evidence="2 4" id="KW-0863">Zinc-finger</keyword>
<evidence type="ECO:0000256" key="2">
    <source>
        <dbReference type="ARBA" id="ARBA00022771"/>
    </source>
</evidence>
<gene>
    <name evidence="7" type="ORF">TCLT_LOCUS6751</name>
</gene>
<dbReference type="STRING" id="103827.A0A158RC90"/>
<keyword evidence="3" id="KW-0862">Zinc</keyword>
<dbReference type="InterPro" id="IPR019787">
    <property type="entry name" value="Znf_PHD-finger"/>
</dbReference>
<dbReference type="OMA" id="MMMTRGY"/>
<dbReference type="WBParaSite" id="TCLT_0000676201-mRNA-1">
    <property type="protein sequence ID" value="TCLT_0000676201-mRNA-1"/>
    <property type="gene ID" value="TCLT_0000676201"/>
</dbReference>
<evidence type="ECO:0000256" key="5">
    <source>
        <dbReference type="SAM" id="MobiDB-lite"/>
    </source>
</evidence>
<proteinExistence type="predicted"/>
<protein>
    <submittedName>
        <fullName evidence="9">PHD-type domain-containing protein</fullName>
    </submittedName>
</protein>
<evidence type="ECO:0000313" key="7">
    <source>
        <dbReference type="EMBL" id="VDN04138.1"/>
    </source>
</evidence>
<feature type="compositionally biased region" description="Polar residues" evidence="5">
    <location>
        <begin position="361"/>
        <end position="370"/>
    </location>
</feature>
<evidence type="ECO:0000256" key="4">
    <source>
        <dbReference type="PROSITE-ProRule" id="PRU00146"/>
    </source>
</evidence>
<dbReference type="GO" id="GO:0008270">
    <property type="term" value="F:zinc ion binding"/>
    <property type="evidence" value="ECO:0007669"/>
    <property type="project" value="UniProtKB-KW"/>
</dbReference>
<dbReference type="PROSITE" id="PS50016">
    <property type="entry name" value="ZF_PHD_2"/>
    <property type="match status" value="1"/>
</dbReference>
<organism evidence="9">
    <name type="scientific">Thelazia callipaeda</name>
    <name type="common">Oriental eyeworm</name>
    <name type="synonym">Parasitic nematode</name>
    <dbReference type="NCBI Taxonomy" id="103827"/>
    <lineage>
        <taxon>Eukaryota</taxon>
        <taxon>Metazoa</taxon>
        <taxon>Ecdysozoa</taxon>
        <taxon>Nematoda</taxon>
        <taxon>Chromadorea</taxon>
        <taxon>Rhabditida</taxon>
        <taxon>Spirurina</taxon>
        <taxon>Spiruromorpha</taxon>
        <taxon>Thelazioidea</taxon>
        <taxon>Thelaziidae</taxon>
        <taxon>Thelazia</taxon>
    </lineage>
</organism>
<evidence type="ECO:0000256" key="3">
    <source>
        <dbReference type="ARBA" id="ARBA00022833"/>
    </source>
</evidence>
<sequence length="798" mass="84526">MATATTALVRTPNNSGRTIMMMPAAGAAIATSCANQPQQASLYPSQQNSPYLSQPGIAITSANGRLFSNHSCGSTSANFYSQQAQSNYPLQHQQQHQQQRSFYQNLTPEPQATTANSLAAQAMSCEAIGSTSSSTISSDNGAASALSDLNSQSLSVRRPSSCSSRSRPSSACSSVANVQMSITSTTVSSTTTSIAMPVANMNGLANTLNARITASPVTPNNTDVLIIRDPFEEDEFSSARCSSTVTQIMFNQRPPQYINTGNPLDSGGQLELPRHLRVPYPESAYRACAAANKNLATYRNGAPLPPFMLPYPACPGPRPASLFAPSIVPIDNSLIYANSQQRQQQQQLPGNATNFGIFRNSKPQASSSPGCPSLSMPNVPAGTPTPTHGFGNPYCIQAPTPTHMMGPPGCIQRPEYLSSASGPYCISGGAGGQPYFGNQPVARPEPGTANMIPINGGLPSMNLMTMVNMNNERMGPAMGMMGAGQQPNTGSATAKKGNAKRSKASKSFGGMPNLTNDEQQLLAARRKQQPLVQTGQQQQQQQQQKQQQQPMMSGMMLPMPVSSQDFYMSQNVCGNSSGMLSLVQPPTPQQQSVLPLSTGAPTGAGTGGMGQFDHFDARPSTSLNCTPMPNSCPSMVQAVSGAGTPPQQQQSTSQMIVNSMMMTRGYGTFEQNGFVDGFQAPQSNGSSGSASNNNIQGNSNNTITTSVSGDSFTVLNGSLNNRSTNHGSKQRCVSCTEEVRGERPGIQCTANGEGCRRFFHQECSGLLPDAFRAIIAEPRAEWICPDCLCRQQTQITFA</sequence>
<reference evidence="9" key="1">
    <citation type="submission" date="2016-04" db="UniProtKB">
        <authorList>
            <consortium name="WormBaseParasite"/>
        </authorList>
    </citation>
    <scope>IDENTIFICATION</scope>
</reference>
<dbReference type="OrthoDB" id="5847388at2759"/>
<feature type="compositionally biased region" description="Low complexity" evidence="5">
    <location>
        <begin position="682"/>
        <end position="703"/>
    </location>
</feature>
<feature type="region of interest" description="Disordered" evidence="5">
    <location>
        <begin position="481"/>
        <end position="514"/>
    </location>
</feature>
<dbReference type="InterPro" id="IPR011011">
    <property type="entry name" value="Znf_FYVE_PHD"/>
</dbReference>
<evidence type="ECO:0000256" key="1">
    <source>
        <dbReference type="ARBA" id="ARBA00022723"/>
    </source>
</evidence>
<feature type="region of interest" description="Disordered" evidence="5">
    <location>
        <begin position="675"/>
        <end position="703"/>
    </location>
</feature>
<feature type="domain" description="PHD-type" evidence="6">
    <location>
        <begin position="729"/>
        <end position="790"/>
    </location>
</feature>
<keyword evidence="8" id="KW-1185">Reference proteome</keyword>
<name>A0A158RC90_THECL</name>
<dbReference type="Proteomes" id="UP000276776">
    <property type="component" value="Unassembled WGS sequence"/>
</dbReference>
<evidence type="ECO:0000313" key="9">
    <source>
        <dbReference type="WBParaSite" id="TCLT_0000676201-mRNA-1"/>
    </source>
</evidence>
<dbReference type="SUPFAM" id="SSF57903">
    <property type="entry name" value="FYVE/PHD zinc finger"/>
    <property type="match status" value="1"/>
</dbReference>
<feature type="region of interest" description="Disordered" evidence="5">
    <location>
        <begin position="526"/>
        <end position="551"/>
    </location>
</feature>
<reference evidence="7 8" key="2">
    <citation type="submission" date="2018-11" db="EMBL/GenBank/DDBJ databases">
        <authorList>
            <consortium name="Pathogen Informatics"/>
        </authorList>
    </citation>
    <scope>NUCLEOTIDE SEQUENCE [LARGE SCALE GENOMIC DNA]</scope>
</reference>
<feature type="region of interest" description="Disordered" evidence="5">
    <location>
        <begin position="338"/>
        <end position="385"/>
    </location>
</feature>
<evidence type="ECO:0000259" key="6">
    <source>
        <dbReference type="PROSITE" id="PS50016"/>
    </source>
</evidence>
<keyword evidence="1" id="KW-0479">Metal-binding</keyword>
<feature type="compositionally biased region" description="Low complexity" evidence="5">
    <location>
        <begin position="529"/>
        <end position="549"/>
    </location>
</feature>
<dbReference type="EMBL" id="UYYF01004441">
    <property type="protein sequence ID" value="VDN04138.1"/>
    <property type="molecule type" value="Genomic_DNA"/>
</dbReference>
<accession>A0A158RC90</accession>
<evidence type="ECO:0000313" key="8">
    <source>
        <dbReference type="Proteomes" id="UP000276776"/>
    </source>
</evidence>
<dbReference type="Gene3D" id="3.30.40.10">
    <property type="entry name" value="Zinc/RING finger domain, C3HC4 (zinc finger)"/>
    <property type="match status" value="1"/>
</dbReference>
<dbReference type="AlphaFoldDB" id="A0A158RC90"/>